<protein>
    <submittedName>
        <fullName evidence="1">Uncharacterized protein</fullName>
    </submittedName>
</protein>
<dbReference type="EMBL" id="LR134156">
    <property type="protein sequence ID" value="VEA77107.1"/>
    <property type="molecule type" value="Genomic_DNA"/>
</dbReference>
<organism evidence="1 2">
    <name type="scientific">Salmonella enterica subsp. arizonae</name>
    <dbReference type="NCBI Taxonomy" id="59203"/>
    <lineage>
        <taxon>Bacteria</taxon>
        <taxon>Pseudomonadati</taxon>
        <taxon>Pseudomonadota</taxon>
        <taxon>Gammaproteobacteria</taxon>
        <taxon>Enterobacterales</taxon>
        <taxon>Enterobacteriaceae</taxon>
        <taxon>Salmonella</taxon>
    </lineage>
</organism>
<gene>
    <name evidence="1" type="ORF">NCTC10047_03015</name>
</gene>
<reference evidence="1 2" key="1">
    <citation type="submission" date="2018-12" db="EMBL/GenBank/DDBJ databases">
        <authorList>
            <consortium name="Pathogen Informatics"/>
        </authorList>
    </citation>
    <scope>NUCLEOTIDE SEQUENCE [LARGE SCALE GENOMIC DNA]</scope>
    <source>
        <strain evidence="1 2">NCTC10047</strain>
    </source>
</reference>
<proteinExistence type="predicted"/>
<name>A0A3S4G280_SALER</name>
<sequence length="53" mass="6210">MTRKTCLIPTEGILTKEGLQPASYNIDSYVSMMEAWRMVLKVLPEWVHQRQTE</sequence>
<accession>A0A3S4G280</accession>
<dbReference type="Proteomes" id="UP000275676">
    <property type="component" value="Chromosome"/>
</dbReference>
<evidence type="ECO:0000313" key="1">
    <source>
        <dbReference type="EMBL" id="VEA77107.1"/>
    </source>
</evidence>
<evidence type="ECO:0000313" key="2">
    <source>
        <dbReference type="Proteomes" id="UP000275676"/>
    </source>
</evidence>
<dbReference type="AlphaFoldDB" id="A0A3S4G280"/>